<dbReference type="Proteomes" id="UP000738359">
    <property type="component" value="Unassembled WGS sequence"/>
</dbReference>
<evidence type="ECO:0000313" key="2">
    <source>
        <dbReference type="EMBL" id="KAF9943873.1"/>
    </source>
</evidence>
<protein>
    <submittedName>
        <fullName evidence="2">Uncharacterized protein</fullName>
    </submittedName>
</protein>
<keyword evidence="3" id="KW-1185">Reference proteome</keyword>
<feature type="compositionally biased region" description="Basic and acidic residues" evidence="1">
    <location>
        <begin position="52"/>
        <end position="82"/>
    </location>
</feature>
<reference evidence="2" key="1">
    <citation type="journal article" date="2020" name="Fungal Divers.">
        <title>Resolving the Mortierellaceae phylogeny through synthesis of multi-gene phylogenetics and phylogenomics.</title>
        <authorList>
            <person name="Vandepol N."/>
            <person name="Liber J."/>
            <person name="Desiro A."/>
            <person name="Na H."/>
            <person name="Kennedy M."/>
            <person name="Barry K."/>
            <person name="Grigoriev I.V."/>
            <person name="Miller A.N."/>
            <person name="O'Donnell K."/>
            <person name="Stajich J.E."/>
            <person name="Bonito G."/>
        </authorList>
    </citation>
    <scope>NUCLEOTIDE SEQUENCE</scope>
    <source>
        <strain evidence="2">CK1249</strain>
    </source>
</reference>
<feature type="non-terminal residue" evidence="2">
    <location>
        <position position="1"/>
    </location>
</feature>
<proteinExistence type="predicted"/>
<dbReference type="AlphaFoldDB" id="A0A9P6LV12"/>
<feature type="region of interest" description="Disordered" evidence="1">
    <location>
        <begin position="97"/>
        <end position="116"/>
    </location>
</feature>
<evidence type="ECO:0000256" key="1">
    <source>
        <dbReference type="SAM" id="MobiDB-lite"/>
    </source>
</evidence>
<dbReference type="EMBL" id="JAAAHY010002825">
    <property type="protein sequence ID" value="KAF9943873.1"/>
    <property type="molecule type" value="Genomic_DNA"/>
</dbReference>
<name>A0A9P6LV12_MORAP</name>
<gene>
    <name evidence="2" type="ORF">BGZ70_005340</name>
</gene>
<feature type="region of interest" description="Disordered" evidence="1">
    <location>
        <begin position="30"/>
        <end position="82"/>
    </location>
</feature>
<dbReference type="OrthoDB" id="27483at2759"/>
<comment type="caution">
    <text evidence="2">The sequence shown here is derived from an EMBL/GenBank/DDBJ whole genome shotgun (WGS) entry which is preliminary data.</text>
</comment>
<evidence type="ECO:0000313" key="3">
    <source>
        <dbReference type="Proteomes" id="UP000738359"/>
    </source>
</evidence>
<accession>A0A9P6LV12</accession>
<sequence>AGTDMKDKGESVDVDVGVAKAAMQLRSDLATASLKHQQKPLPSPPAPGAEVMGKRRKEEGEPVRESKNLRMEAKRKIDDRDTDSHFRIQDLLPKGSRMVTESVNGSSFGAEDNGGDGVLEEVTATVAKPIELPRDTATPVANIG</sequence>
<organism evidence="2 3">
    <name type="scientific">Mortierella alpina</name>
    <name type="common">Oleaginous fungus</name>
    <name type="synonym">Mortierella renispora</name>
    <dbReference type="NCBI Taxonomy" id="64518"/>
    <lineage>
        <taxon>Eukaryota</taxon>
        <taxon>Fungi</taxon>
        <taxon>Fungi incertae sedis</taxon>
        <taxon>Mucoromycota</taxon>
        <taxon>Mortierellomycotina</taxon>
        <taxon>Mortierellomycetes</taxon>
        <taxon>Mortierellales</taxon>
        <taxon>Mortierellaceae</taxon>
        <taxon>Mortierella</taxon>
    </lineage>
</organism>